<comment type="caution">
    <text evidence="1">The sequence shown here is derived from an EMBL/GenBank/DDBJ whole genome shotgun (WGS) entry which is preliminary data.</text>
</comment>
<name>A0ACB8Y7S6_ARCLA</name>
<reference evidence="1 2" key="2">
    <citation type="journal article" date="2022" name="Mol. Ecol. Resour.">
        <title>The genomes of chicory, endive, great burdock and yacon provide insights into Asteraceae paleo-polyploidization history and plant inulin production.</title>
        <authorList>
            <person name="Fan W."/>
            <person name="Wang S."/>
            <person name="Wang H."/>
            <person name="Wang A."/>
            <person name="Jiang F."/>
            <person name="Liu H."/>
            <person name="Zhao H."/>
            <person name="Xu D."/>
            <person name="Zhang Y."/>
        </authorList>
    </citation>
    <scope>NUCLEOTIDE SEQUENCE [LARGE SCALE GENOMIC DNA]</scope>
    <source>
        <strain evidence="2">cv. Niubang</strain>
    </source>
</reference>
<protein>
    <submittedName>
        <fullName evidence="1">Uncharacterized protein</fullName>
    </submittedName>
</protein>
<evidence type="ECO:0000313" key="2">
    <source>
        <dbReference type="Proteomes" id="UP001055879"/>
    </source>
</evidence>
<dbReference type="Proteomes" id="UP001055879">
    <property type="component" value="Linkage Group LG13"/>
</dbReference>
<keyword evidence="2" id="KW-1185">Reference proteome</keyword>
<evidence type="ECO:0000313" key="1">
    <source>
        <dbReference type="EMBL" id="KAI3680886.1"/>
    </source>
</evidence>
<organism evidence="1 2">
    <name type="scientific">Arctium lappa</name>
    <name type="common">Greater burdock</name>
    <name type="synonym">Lappa major</name>
    <dbReference type="NCBI Taxonomy" id="4217"/>
    <lineage>
        <taxon>Eukaryota</taxon>
        <taxon>Viridiplantae</taxon>
        <taxon>Streptophyta</taxon>
        <taxon>Embryophyta</taxon>
        <taxon>Tracheophyta</taxon>
        <taxon>Spermatophyta</taxon>
        <taxon>Magnoliopsida</taxon>
        <taxon>eudicotyledons</taxon>
        <taxon>Gunneridae</taxon>
        <taxon>Pentapetalae</taxon>
        <taxon>asterids</taxon>
        <taxon>campanulids</taxon>
        <taxon>Asterales</taxon>
        <taxon>Asteraceae</taxon>
        <taxon>Carduoideae</taxon>
        <taxon>Cardueae</taxon>
        <taxon>Arctiinae</taxon>
        <taxon>Arctium</taxon>
    </lineage>
</organism>
<proteinExistence type="predicted"/>
<reference evidence="2" key="1">
    <citation type="journal article" date="2022" name="Mol. Ecol. Resour.">
        <title>The genomes of chicory, endive, great burdock and yacon provide insights into Asteraceae palaeo-polyploidization history and plant inulin production.</title>
        <authorList>
            <person name="Fan W."/>
            <person name="Wang S."/>
            <person name="Wang H."/>
            <person name="Wang A."/>
            <person name="Jiang F."/>
            <person name="Liu H."/>
            <person name="Zhao H."/>
            <person name="Xu D."/>
            <person name="Zhang Y."/>
        </authorList>
    </citation>
    <scope>NUCLEOTIDE SEQUENCE [LARGE SCALE GENOMIC DNA]</scope>
    <source>
        <strain evidence="2">cv. Niubang</strain>
    </source>
</reference>
<accession>A0ACB8Y7S6</accession>
<gene>
    <name evidence="1" type="ORF">L6452_35665</name>
</gene>
<dbReference type="EMBL" id="CM042059">
    <property type="protein sequence ID" value="KAI3680886.1"/>
    <property type="molecule type" value="Genomic_DNA"/>
</dbReference>
<sequence>MILSFRYFCNPKTVINMISLYFGFDDTQDSFPRLCNMFSLGTCHADGHRTSGLLATSLTLIPDRGLRLT</sequence>